<evidence type="ECO:0000313" key="1">
    <source>
        <dbReference type="Proteomes" id="UP000095283"/>
    </source>
</evidence>
<sequence>MESEIKISVNTWMASFTFSQQRITKQQAIVTRNMGIDQVIAISRISPLNC</sequence>
<proteinExistence type="predicted"/>
<reference evidence="2" key="1">
    <citation type="submission" date="2016-11" db="UniProtKB">
        <authorList>
            <consortium name="WormBaseParasite"/>
        </authorList>
    </citation>
    <scope>IDENTIFICATION</scope>
</reference>
<dbReference type="WBParaSite" id="Hba_04934">
    <property type="protein sequence ID" value="Hba_04934"/>
    <property type="gene ID" value="Hba_04934"/>
</dbReference>
<dbReference type="Proteomes" id="UP000095283">
    <property type="component" value="Unplaced"/>
</dbReference>
<accession>A0A1I7WIV7</accession>
<protein>
    <submittedName>
        <fullName evidence="2">Transposase</fullName>
    </submittedName>
</protein>
<name>A0A1I7WIV7_HETBA</name>
<evidence type="ECO:0000313" key="2">
    <source>
        <dbReference type="WBParaSite" id="Hba_04934"/>
    </source>
</evidence>
<keyword evidence="1" id="KW-1185">Reference proteome</keyword>
<organism evidence="1 2">
    <name type="scientific">Heterorhabditis bacteriophora</name>
    <name type="common">Entomopathogenic nematode worm</name>
    <dbReference type="NCBI Taxonomy" id="37862"/>
    <lineage>
        <taxon>Eukaryota</taxon>
        <taxon>Metazoa</taxon>
        <taxon>Ecdysozoa</taxon>
        <taxon>Nematoda</taxon>
        <taxon>Chromadorea</taxon>
        <taxon>Rhabditida</taxon>
        <taxon>Rhabditina</taxon>
        <taxon>Rhabditomorpha</taxon>
        <taxon>Strongyloidea</taxon>
        <taxon>Heterorhabditidae</taxon>
        <taxon>Heterorhabditis</taxon>
    </lineage>
</organism>
<dbReference type="AlphaFoldDB" id="A0A1I7WIV7"/>